<dbReference type="AlphaFoldDB" id="A0A0E0UVJ9"/>
<sequence length="379" mass="43407">MINNEIREVIGLHPILENDQKLSVENRTVIIRENRLIKLIVEQADSYKEIDYDLELTDTNELIGRKNAKSKPLTLKAILKAKTKELRLKINKVSHRMELKLGVQHFENLYFAEDMVITKENVQEKITAMYGNDWLNTLAKAKRKVKMRQTIQQGAVFSYPIGNEFGFALVIGCFQTFRKQKIMPQDSSHYLNLMMGVPLVIRTFNYTSQQKIVDLQLLKKQELLNPEFIMDDLVLRGDYPIIGKAVLEESDILFPMNFSFNGESTTYAGYQAIGASDREIIQRHKKEIMVRFDWGFGSKTMSAKEFLKRSSGKEYFLPYSGLGMTPVAGYSKKLVSPKTIFSEGELKQIYAVLAIDGEISFDDFNEKNNGISAQNLLSI</sequence>
<evidence type="ECO:0000313" key="2">
    <source>
        <dbReference type="Proteomes" id="UP000000486"/>
    </source>
</evidence>
<dbReference type="Pfam" id="PF15428">
    <property type="entry name" value="Imm26"/>
    <property type="match status" value="1"/>
</dbReference>
<dbReference type="EMBL" id="CP002816">
    <property type="protein sequence ID" value="AEH92143.1"/>
    <property type="molecule type" value="Genomic_DNA"/>
</dbReference>
<reference evidence="1 2" key="1">
    <citation type="journal article" date="2011" name="J. Bacteriol.">
        <title>Genome sequence of the nonpathogenic Listeria monocytogenes serovar 4a strain M7.</title>
        <authorList>
            <person name="Chen J."/>
            <person name="Xia Y."/>
            <person name="Cheng C."/>
            <person name="Fang C."/>
            <person name="Shan Y."/>
            <person name="Jin G."/>
            <person name="Fang W."/>
        </authorList>
    </citation>
    <scope>NUCLEOTIDE SEQUENCE [LARGE SCALE GENOMIC DNA]</scope>
    <source>
        <strain evidence="1 2">M7</strain>
    </source>
</reference>
<name>A0A0E0UVJ9_LISMM</name>
<dbReference type="PATRIC" id="fig|1030009.3.peg.1127"/>
<proteinExistence type="predicted"/>
<dbReference type="HOGENOM" id="CLU_723204_0_0_9"/>
<accession>A0A0E0UVJ9</accession>
<organism evidence="1 2">
    <name type="scientific">Listeria monocytogenes serotype 4a (strain M7)</name>
    <dbReference type="NCBI Taxonomy" id="1030009"/>
    <lineage>
        <taxon>Bacteria</taxon>
        <taxon>Bacillati</taxon>
        <taxon>Bacillota</taxon>
        <taxon>Bacilli</taxon>
        <taxon>Bacillales</taxon>
        <taxon>Listeriaceae</taxon>
        <taxon>Listeria</taxon>
    </lineage>
</organism>
<gene>
    <name evidence="1" type="ordered locus">LMM7_1138</name>
</gene>
<protein>
    <submittedName>
        <fullName evidence="1">Uncharacterized protein</fullName>
    </submittedName>
</protein>
<evidence type="ECO:0000313" key="1">
    <source>
        <dbReference type="EMBL" id="AEH92143.1"/>
    </source>
</evidence>
<dbReference type="RefSeq" id="WP_012581545.1">
    <property type="nucleotide sequence ID" value="NC_017537.1"/>
</dbReference>
<dbReference type="Proteomes" id="UP000000486">
    <property type="component" value="Chromosome"/>
</dbReference>
<dbReference type="InterPro" id="IPR029278">
    <property type="entry name" value="Imm26"/>
</dbReference>
<dbReference type="KEGG" id="lmq:LMM7_1138"/>